<gene>
    <name evidence="1" type="ORF">BkAM31D_20080</name>
</gene>
<organism evidence="1 2">
    <name type="scientific">Halalkalibacter krulwichiae</name>
    <dbReference type="NCBI Taxonomy" id="199441"/>
    <lineage>
        <taxon>Bacteria</taxon>
        <taxon>Bacillati</taxon>
        <taxon>Bacillota</taxon>
        <taxon>Bacilli</taxon>
        <taxon>Bacillales</taxon>
        <taxon>Bacillaceae</taxon>
        <taxon>Halalkalibacter</taxon>
    </lineage>
</organism>
<dbReference type="RefSeq" id="WP_066156547.1">
    <property type="nucleotide sequence ID" value="NZ_CP020814.1"/>
</dbReference>
<name>A0A1X9MH44_9BACI</name>
<evidence type="ECO:0000313" key="2">
    <source>
        <dbReference type="Proteomes" id="UP000193006"/>
    </source>
</evidence>
<reference evidence="1 2" key="1">
    <citation type="submission" date="2017-04" db="EMBL/GenBank/DDBJ databases">
        <title>Bacillus krulwichiae AM31D Genome sequencing and assembly.</title>
        <authorList>
            <person name="Krulwich T.A."/>
            <person name="Anastor L."/>
            <person name="Ehrlich R."/>
            <person name="Ehrlich G.D."/>
            <person name="Janto B."/>
        </authorList>
    </citation>
    <scope>NUCLEOTIDE SEQUENCE [LARGE SCALE GENOMIC DNA]</scope>
    <source>
        <strain evidence="1 2">AM31D</strain>
    </source>
</reference>
<dbReference type="Proteomes" id="UP000193006">
    <property type="component" value="Chromosome"/>
</dbReference>
<accession>A0A1X9MH44</accession>
<keyword evidence="2" id="KW-1185">Reference proteome</keyword>
<dbReference type="AlphaFoldDB" id="A0A1X9MH44"/>
<evidence type="ECO:0000313" key="1">
    <source>
        <dbReference type="EMBL" id="ARK31954.1"/>
    </source>
</evidence>
<dbReference type="STRING" id="199441.BkAM31D_20080"/>
<sequence>MIRAIFLGVFFVFLCVSVPGIIGLYLGNQTENLDTPNQNELVLNAPNNQVIDSNEEELTPSFPIPNNEHSSTQIHTKDDAIELILEEFTFTELLGLYRSIQNGVSEEEKEELLALLEERFSQEEIEALKVFGFSELEKVLQ</sequence>
<proteinExistence type="predicted"/>
<dbReference type="KEGG" id="bkw:BkAM31D_20080"/>
<protein>
    <submittedName>
        <fullName evidence="1">Uncharacterized protein</fullName>
    </submittedName>
</protein>
<dbReference type="EMBL" id="CP020814">
    <property type="protein sequence ID" value="ARK31954.1"/>
    <property type="molecule type" value="Genomic_DNA"/>
</dbReference>